<proteinExistence type="predicted"/>
<dbReference type="AlphaFoldDB" id="A0A7S1RIE7"/>
<evidence type="ECO:0000313" key="1">
    <source>
        <dbReference type="EMBL" id="CAD9166282.1"/>
    </source>
</evidence>
<gene>
    <name evidence="1" type="ORF">ACAT0790_LOCUS43050</name>
</gene>
<dbReference type="EMBL" id="HBGE01071874">
    <property type="protein sequence ID" value="CAD9166282.1"/>
    <property type="molecule type" value="Transcribed_RNA"/>
</dbReference>
<sequence>MTLSRCPAAARRELLEGGSLGDCREALARAGRTVELSCGALVFAEPHTVHHVETVLVPERQAAGVKLLGKHIICSCRFRPRVDQAIAQLRTREHVRIKSVERFLQQDAVPRLVNRRTFLEYCAFSSRHTTASTTVATLGWNPRWRNVGPL</sequence>
<accession>A0A7S1RIE7</accession>
<protein>
    <submittedName>
        <fullName evidence="1">Uncharacterized protein</fullName>
    </submittedName>
</protein>
<reference evidence="1" key="1">
    <citation type="submission" date="2021-01" db="EMBL/GenBank/DDBJ databases">
        <authorList>
            <person name="Corre E."/>
            <person name="Pelletier E."/>
            <person name="Niang G."/>
            <person name="Scheremetjew M."/>
            <person name="Finn R."/>
            <person name="Kale V."/>
            <person name="Holt S."/>
            <person name="Cochrane G."/>
            <person name="Meng A."/>
            <person name="Brown T."/>
            <person name="Cohen L."/>
        </authorList>
    </citation>
    <scope>NUCLEOTIDE SEQUENCE</scope>
    <source>
        <strain evidence="1">OF101</strain>
    </source>
</reference>
<name>A0A7S1RIE7_ALECA</name>
<organism evidence="1">
    <name type="scientific">Alexandrium catenella</name>
    <name type="common">Red tide dinoflagellate</name>
    <name type="synonym">Gonyaulax catenella</name>
    <dbReference type="NCBI Taxonomy" id="2925"/>
    <lineage>
        <taxon>Eukaryota</taxon>
        <taxon>Sar</taxon>
        <taxon>Alveolata</taxon>
        <taxon>Dinophyceae</taxon>
        <taxon>Gonyaulacales</taxon>
        <taxon>Pyrocystaceae</taxon>
        <taxon>Alexandrium</taxon>
    </lineage>
</organism>